<evidence type="ECO:0000256" key="4">
    <source>
        <dbReference type="ARBA" id="ARBA00022643"/>
    </source>
</evidence>
<keyword evidence="9 11" id="KW-0413">Isomerase</keyword>
<organism evidence="13 14">
    <name type="scientific">Listeria rocourtiae</name>
    <dbReference type="NCBI Taxonomy" id="647910"/>
    <lineage>
        <taxon>Bacteria</taxon>
        <taxon>Bacillati</taxon>
        <taxon>Bacillota</taxon>
        <taxon>Bacilli</taxon>
        <taxon>Bacillales</taxon>
        <taxon>Listeriaceae</taxon>
        <taxon>Listeria</taxon>
    </lineage>
</organism>
<dbReference type="HAMAP" id="MF_00354">
    <property type="entry name" value="Idi_2"/>
    <property type="match status" value="1"/>
</dbReference>
<dbReference type="Proteomes" id="UP000295558">
    <property type="component" value="Unassembled WGS sequence"/>
</dbReference>
<comment type="subcellular location">
    <subcellularLocation>
        <location evidence="11">Cytoplasm</location>
    </subcellularLocation>
</comment>
<dbReference type="STRING" id="1265846.PROCOU_03994"/>
<comment type="subunit">
    <text evidence="10 11">Homooctamer. Dimer of tetramers.</text>
</comment>
<keyword evidence="6 11" id="KW-0460">Magnesium</keyword>
<dbReference type="GO" id="GO:0070402">
    <property type="term" value="F:NADPH binding"/>
    <property type="evidence" value="ECO:0007669"/>
    <property type="project" value="UniProtKB-UniRule"/>
</dbReference>
<evidence type="ECO:0000313" key="13">
    <source>
        <dbReference type="EMBL" id="TDR54105.1"/>
    </source>
</evidence>
<dbReference type="Pfam" id="PF01070">
    <property type="entry name" value="FMN_dh"/>
    <property type="match status" value="2"/>
</dbReference>
<dbReference type="NCBIfam" id="TIGR02151">
    <property type="entry name" value="IPP_isom_2"/>
    <property type="match status" value="1"/>
</dbReference>
<gene>
    <name evidence="11" type="primary">fni</name>
    <name evidence="13" type="ORF">DFP96_103204</name>
</gene>
<feature type="domain" description="FMN-dependent dehydrogenase" evidence="12">
    <location>
        <begin position="21"/>
        <end position="98"/>
    </location>
</feature>
<feature type="binding site" evidence="11">
    <location>
        <begin position="281"/>
        <end position="282"/>
    </location>
    <ligand>
        <name>FMN</name>
        <dbReference type="ChEBI" id="CHEBI:58210"/>
    </ligand>
</feature>
<feature type="binding site" evidence="11">
    <location>
        <position position="124"/>
    </location>
    <ligand>
        <name>FMN</name>
        <dbReference type="ChEBI" id="CHEBI:58210"/>
    </ligand>
</feature>
<comment type="cofactor">
    <cofactor evidence="11">
        <name>Mg(2+)</name>
        <dbReference type="ChEBI" id="CHEBI:18420"/>
    </cofactor>
</comment>
<evidence type="ECO:0000256" key="6">
    <source>
        <dbReference type="ARBA" id="ARBA00022842"/>
    </source>
</evidence>
<comment type="caution">
    <text evidence="11">Lacks conserved residue(s) required for the propagation of feature annotation.</text>
</comment>
<name>A0A4R6ZNY0_9LIST</name>
<dbReference type="CDD" id="cd02811">
    <property type="entry name" value="IDI-2_FMN"/>
    <property type="match status" value="1"/>
</dbReference>
<dbReference type="PANTHER" id="PTHR43665:SF1">
    <property type="entry name" value="ISOPENTENYL-DIPHOSPHATE DELTA-ISOMERASE"/>
    <property type="match status" value="1"/>
</dbReference>
<dbReference type="GO" id="GO:0008299">
    <property type="term" value="P:isoprenoid biosynthetic process"/>
    <property type="evidence" value="ECO:0007669"/>
    <property type="project" value="UniProtKB-UniRule"/>
</dbReference>
<comment type="cofactor">
    <cofactor evidence="11">
        <name>NADPH</name>
        <dbReference type="ChEBI" id="CHEBI:57783"/>
    </cofactor>
</comment>
<keyword evidence="8 11" id="KW-0414">Isoprene biosynthesis</keyword>
<evidence type="ECO:0000256" key="8">
    <source>
        <dbReference type="ARBA" id="ARBA00023229"/>
    </source>
</evidence>
<evidence type="ECO:0000256" key="5">
    <source>
        <dbReference type="ARBA" id="ARBA00022723"/>
    </source>
</evidence>
<evidence type="ECO:0000256" key="10">
    <source>
        <dbReference type="ARBA" id="ARBA00025810"/>
    </source>
</evidence>
<dbReference type="GO" id="GO:0005737">
    <property type="term" value="C:cytoplasm"/>
    <property type="evidence" value="ECO:0007669"/>
    <property type="project" value="UniProtKB-SubCell"/>
</dbReference>
<dbReference type="GO" id="GO:0000287">
    <property type="term" value="F:magnesium ion binding"/>
    <property type="evidence" value="ECO:0007669"/>
    <property type="project" value="UniProtKB-UniRule"/>
</dbReference>
<sequence>MDEQQRSRRKDEHVTLAYGQFDANQTAFQHVRFMPQGLPNFHKKEVSLQTNFAGQTFDAPFYINAMTGGSAKTKLINQQLAIIARETGLAMAVGSQSAALRDTNLIGSYQIVRAENPDGPIFANLSADNSVDNARRAVDMIGANALQIHINVAQEIIMKEGDRDFSNWLTAIEKLIAIEEFPVIVKEVGFGMSRELLEQLQNIGAQTIDIGGKGGTNFAKIETNRRQDEAYQFLEDWGLSTVESLLDCQNNASEILASGGIKTPLDILKCLALGAKSVGIAGIVLHQLKKTNTDQTIQLLLDWKNELKGIMTLLNAKSIPELARKSVIIEDNLRDFAVTRHINIDHLANRT</sequence>
<dbReference type="Gene3D" id="3.20.20.70">
    <property type="entry name" value="Aldolase class I"/>
    <property type="match status" value="1"/>
</dbReference>
<dbReference type="EC" id="5.3.3.2" evidence="11"/>
<proteinExistence type="inferred from homology"/>
<evidence type="ECO:0000313" key="14">
    <source>
        <dbReference type="Proteomes" id="UP000295558"/>
    </source>
</evidence>
<feature type="binding site" evidence="11">
    <location>
        <begin position="260"/>
        <end position="262"/>
    </location>
    <ligand>
        <name>FMN</name>
        <dbReference type="ChEBI" id="CHEBI:58210"/>
    </ligand>
</feature>
<feature type="binding site" evidence="11">
    <location>
        <begin position="65"/>
        <end position="67"/>
    </location>
    <ligand>
        <name>FMN</name>
        <dbReference type="ChEBI" id="CHEBI:58210"/>
    </ligand>
</feature>
<dbReference type="GO" id="GO:0010181">
    <property type="term" value="F:FMN binding"/>
    <property type="evidence" value="ECO:0007669"/>
    <property type="project" value="UniProtKB-UniRule"/>
</dbReference>
<comment type="caution">
    <text evidence="13">The sequence shown here is derived from an EMBL/GenBank/DDBJ whole genome shotgun (WGS) entry which is preliminary data.</text>
</comment>
<evidence type="ECO:0000256" key="9">
    <source>
        <dbReference type="ARBA" id="ARBA00023235"/>
    </source>
</evidence>
<accession>A0A4R6ZNY0</accession>
<dbReference type="OrthoDB" id="9795032at2"/>
<dbReference type="GO" id="GO:0016491">
    <property type="term" value="F:oxidoreductase activity"/>
    <property type="evidence" value="ECO:0007669"/>
    <property type="project" value="InterPro"/>
</dbReference>
<keyword evidence="7 11" id="KW-0521">NADP</keyword>
<dbReference type="InterPro" id="IPR013785">
    <property type="entry name" value="Aldolase_TIM"/>
</dbReference>
<dbReference type="SUPFAM" id="SSF51395">
    <property type="entry name" value="FMN-linked oxidoreductases"/>
    <property type="match status" value="1"/>
</dbReference>
<feature type="binding site" evidence="11">
    <location>
        <position position="155"/>
    </location>
    <ligand>
        <name>Mg(2+)</name>
        <dbReference type="ChEBI" id="CHEBI:18420"/>
    </ligand>
</feature>
<keyword evidence="2 11" id="KW-0963">Cytoplasm</keyword>
<evidence type="ECO:0000256" key="3">
    <source>
        <dbReference type="ARBA" id="ARBA00022630"/>
    </source>
</evidence>
<feature type="binding site" evidence="11">
    <location>
        <position position="186"/>
    </location>
    <ligand>
        <name>FMN</name>
        <dbReference type="ChEBI" id="CHEBI:58210"/>
    </ligand>
</feature>
<keyword evidence="4 11" id="KW-0288">FMN</keyword>
<feature type="domain" description="FMN-dependent dehydrogenase" evidence="12">
    <location>
        <begin position="155"/>
        <end position="326"/>
    </location>
</feature>
<protein>
    <recommendedName>
        <fullName evidence="11">Isopentenyl-diphosphate delta-isomerase</fullName>
        <shortName evidence="11">IPP isomerase</shortName>
        <ecNumber evidence="11">5.3.3.2</ecNumber>
    </recommendedName>
    <alternativeName>
        <fullName evidence="11">Isopentenyl diphosphate:dimethylallyl diphosphate isomerase</fullName>
    </alternativeName>
    <alternativeName>
        <fullName evidence="11">Isopentenyl pyrophosphate isomerase</fullName>
    </alternativeName>
    <alternativeName>
        <fullName evidence="11">Type 2 isopentenyl diphosphate isomerase</fullName>
        <shortName evidence="11">IDI-2</shortName>
    </alternativeName>
</protein>
<dbReference type="AlphaFoldDB" id="A0A4R6ZNY0"/>
<dbReference type="InterPro" id="IPR000262">
    <property type="entry name" value="FMN-dep_DH"/>
</dbReference>
<feature type="binding site" evidence="11">
    <location>
        <position position="95"/>
    </location>
    <ligand>
        <name>FMN</name>
        <dbReference type="ChEBI" id="CHEBI:58210"/>
    </ligand>
</feature>
<dbReference type="GO" id="GO:0004452">
    <property type="term" value="F:isopentenyl-diphosphate delta-isomerase activity"/>
    <property type="evidence" value="ECO:0007669"/>
    <property type="project" value="UniProtKB-UniRule"/>
</dbReference>
<dbReference type="InterPro" id="IPR011179">
    <property type="entry name" value="IPdP_isomerase"/>
</dbReference>
<evidence type="ECO:0000256" key="11">
    <source>
        <dbReference type="HAMAP-Rule" id="MF_00354"/>
    </source>
</evidence>
<keyword evidence="3 11" id="KW-0285">Flavoprotein</keyword>
<evidence type="ECO:0000256" key="7">
    <source>
        <dbReference type="ARBA" id="ARBA00022857"/>
    </source>
</evidence>
<feature type="binding site" evidence="11">
    <location>
        <begin position="9"/>
        <end position="10"/>
    </location>
    <ligand>
        <name>substrate</name>
    </ligand>
</feature>
<comment type="similarity">
    <text evidence="11">Belongs to the IPP isomerase type 2 family.</text>
</comment>
<reference evidence="13 14" key="1">
    <citation type="submission" date="2019-03" db="EMBL/GenBank/DDBJ databases">
        <title>Genomic Encyclopedia of Type Strains, Phase III (KMG-III): the genomes of soil and plant-associated and newly described type strains.</title>
        <authorList>
            <person name="Whitman W."/>
        </authorList>
    </citation>
    <scope>NUCLEOTIDE SEQUENCE [LARGE SCALE GENOMIC DNA]</scope>
    <source>
        <strain evidence="13 14">CECT 7972</strain>
    </source>
</reference>
<comment type="function">
    <text evidence="11">Involved in the biosynthesis of isoprenoids. Catalyzes the 1,3-allylic rearrangement of the homoallylic substrate isopentenyl (IPP) to its allylic isomer, dimethylallyl diphosphate (DMAPP).</text>
</comment>
<keyword evidence="14" id="KW-1185">Reference proteome</keyword>
<keyword evidence="5 11" id="KW-0479">Metal-binding</keyword>
<feature type="binding site" evidence="11">
    <location>
        <position position="216"/>
    </location>
    <ligand>
        <name>FMN</name>
        <dbReference type="ChEBI" id="CHEBI:58210"/>
    </ligand>
</feature>
<feature type="binding site" evidence="11">
    <location>
        <position position="154"/>
    </location>
    <ligand>
        <name>substrate</name>
    </ligand>
</feature>
<comment type="catalytic activity">
    <reaction evidence="11">
        <text>isopentenyl diphosphate = dimethylallyl diphosphate</text>
        <dbReference type="Rhea" id="RHEA:23284"/>
        <dbReference type="ChEBI" id="CHEBI:57623"/>
        <dbReference type="ChEBI" id="CHEBI:128769"/>
        <dbReference type="EC" id="5.3.3.2"/>
    </reaction>
</comment>
<evidence type="ECO:0000256" key="1">
    <source>
        <dbReference type="ARBA" id="ARBA00001917"/>
    </source>
</evidence>
<dbReference type="PANTHER" id="PTHR43665">
    <property type="entry name" value="ISOPENTENYL-DIPHOSPHATE DELTA-ISOMERASE"/>
    <property type="match status" value="1"/>
</dbReference>
<dbReference type="RefSeq" id="WP_036069628.1">
    <property type="nucleotide sequence ID" value="NZ_JAASUO010000001.1"/>
</dbReference>
<evidence type="ECO:0000256" key="2">
    <source>
        <dbReference type="ARBA" id="ARBA00022490"/>
    </source>
</evidence>
<dbReference type="PIRSF" id="PIRSF003314">
    <property type="entry name" value="IPP_isomerase"/>
    <property type="match status" value="1"/>
</dbReference>
<dbReference type="EMBL" id="SNZK01000003">
    <property type="protein sequence ID" value="TDR54105.1"/>
    <property type="molecule type" value="Genomic_DNA"/>
</dbReference>
<comment type="cofactor">
    <cofactor evidence="1 11">
        <name>FMN</name>
        <dbReference type="ChEBI" id="CHEBI:58210"/>
    </cofactor>
</comment>
<evidence type="ECO:0000259" key="12">
    <source>
        <dbReference type="Pfam" id="PF01070"/>
    </source>
</evidence>